<dbReference type="AlphaFoldDB" id="A0A2H3E308"/>
<accession>A0A2H3E308</accession>
<dbReference type="InParanoid" id="A0A2H3E308"/>
<keyword evidence="2" id="KW-1185">Reference proteome</keyword>
<protein>
    <submittedName>
        <fullName evidence="1">Uncharacterized protein</fullName>
    </submittedName>
</protein>
<sequence>VGPDFKSASTGVNVALPTSPRYSCLAATLEPSTWEELCSTIPRNGTEYQFYSASI</sequence>
<gene>
    <name evidence="1" type="ORF">ARMGADRAFT_1012198</name>
</gene>
<name>A0A2H3E308_ARMGA</name>
<evidence type="ECO:0000313" key="1">
    <source>
        <dbReference type="EMBL" id="PBK94066.1"/>
    </source>
</evidence>
<feature type="non-terminal residue" evidence="1">
    <location>
        <position position="1"/>
    </location>
</feature>
<organism evidence="1 2">
    <name type="scientific">Armillaria gallica</name>
    <name type="common">Bulbous honey fungus</name>
    <name type="synonym">Armillaria bulbosa</name>
    <dbReference type="NCBI Taxonomy" id="47427"/>
    <lineage>
        <taxon>Eukaryota</taxon>
        <taxon>Fungi</taxon>
        <taxon>Dikarya</taxon>
        <taxon>Basidiomycota</taxon>
        <taxon>Agaricomycotina</taxon>
        <taxon>Agaricomycetes</taxon>
        <taxon>Agaricomycetidae</taxon>
        <taxon>Agaricales</taxon>
        <taxon>Marasmiineae</taxon>
        <taxon>Physalacriaceae</taxon>
        <taxon>Armillaria</taxon>
    </lineage>
</organism>
<dbReference type="EMBL" id="KZ293655">
    <property type="protein sequence ID" value="PBK94066.1"/>
    <property type="molecule type" value="Genomic_DNA"/>
</dbReference>
<reference evidence="2" key="1">
    <citation type="journal article" date="2017" name="Nat. Ecol. Evol.">
        <title>Genome expansion and lineage-specific genetic innovations in the forest pathogenic fungi Armillaria.</title>
        <authorList>
            <person name="Sipos G."/>
            <person name="Prasanna A.N."/>
            <person name="Walter M.C."/>
            <person name="O'Connor E."/>
            <person name="Balint B."/>
            <person name="Krizsan K."/>
            <person name="Kiss B."/>
            <person name="Hess J."/>
            <person name="Varga T."/>
            <person name="Slot J."/>
            <person name="Riley R."/>
            <person name="Boka B."/>
            <person name="Rigling D."/>
            <person name="Barry K."/>
            <person name="Lee J."/>
            <person name="Mihaltcheva S."/>
            <person name="LaButti K."/>
            <person name="Lipzen A."/>
            <person name="Waldron R."/>
            <person name="Moloney N.M."/>
            <person name="Sperisen C."/>
            <person name="Kredics L."/>
            <person name="Vagvoelgyi C."/>
            <person name="Patrignani A."/>
            <person name="Fitzpatrick D."/>
            <person name="Nagy I."/>
            <person name="Doyle S."/>
            <person name="Anderson J.B."/>
            <person name="Grigoriev I.V."/>
            <person name="Gueldener U."/>
            <person name="Muensterkoetter M."/>
            <person name="Nagy L.G."/>
        </authorList>
    </citation>
    <scope>NUCLEOTIDE SEQUENCE [LARGE SCALE GENOMIC DNA]</scope>
    <source>
        <strain evidence="2">Ar21-2</strain>
    </source>
</reference>
<proteinExistence type="predicted"/>
<evidence type="ECO:0000313" key="2">
    <source>
        <dbReference type="Proteomes" id="UP000217790"/>
    </source>
</evidence>
<dbReference type="Proteomes" id="UP000217790">
    <property type="component" value="Unassembled WGS sequence"/>
</dbReference>